<protein>
    <recommendedName>
        <fullName evidence="4">Extracellular solute-binding protein family 1</fullName>
    </recommendedName>
</protein>
<evidence type="ECO:0000313" key="2">
    <source>
        <dbReference type="EMBL" id="CDC70312.1"/>
    </source>
</evidence>
<feature type="chain" id="PRO_5004433340" description="Extracellular solute-binding protein family 1" evidence="1">
    <location>
        <begin position="22"/>
        <end position="474"/>
    </location>
</feature>
<dbReference type="PROSITE" id="PS51257">
    <property type="entry name" value="PROKAR_LIPOPROTEIN"/>
    <property type="match status" value="1"/>
</dbReference>
<dbReference type="SUPFAM" id="SSF53850">
    <property type="entry name" value="Periplasmic binding protein-like II"/>
    <property type="match status" value="1"/>
</dbReference>
<keyword evidence="1" id="KW-0732">Signal</keyword>
<feature type="signal peptide" evidence="1">
    <location>
        <begin position="1"/>
        <end position="21"/>
    </location>
</feature>
<dbReference type="Proteomes" id="UP000017938">
    <property type="component" value="Unassembled WGS sequence"/>
</dbReference>
<dbReference type="Gene3D" id="3.40.190.10">
    <property type="entry name" value="Periplasmic binding protein-like II"/>
    <property type="match status" value="1"/>
</dbReference>
<reference evidence="2" key="1">
    <citation type="submission" date="2012-11" db="EMBL/GenBank/DDBJ databases">
        <title>Dependencies among metagenomic species, viruses, plasmids and units of genetic variation.</title>
        <authorList>
            <person name="Nielsen H.B."/>
            <person name="Almeida M."/>
            <person name="Juncker A.S."/>
            <person name="Rasmussen S."/>
            <person name="Li J."/>
            <person name="Sunagawa S."/>
            <person name="Plichta D."/>
            <person name="Gautier L."/>
            <person name="Le Chatelier E."/>
            <person name="Peletier E."/>
            <person name="Bonde I."/>
            <person name="Nielsen T."/>
            <person name="Manichanh C."/>
            <person name="Arumugam M."/>
            <person name="Batto J."/>
            <person name="Santos M.B.Q.D."/>
            <person name="Blom N."/>
            <person name="Borruel N."/>
            <person name="Burgdorf K.S."/>
            <person name="Boumezbeur F."/>
            <person name="Casellas F."/>
            <person name="Dore J."/>
            <person name="Guarner F."/>
            <person name="Hansen T."/>
            <person name="Hildebrand F."/>
            <person name="Kaas R.S."/>
            <person name="Kennedy S."/>
            <person name="Kristiansen K."/>
            <person name="Kultima J.R."/>
            <person name="Leonard P."/>
            <person name="Levenez F."/>
            <person name="Lund O."/>
            <person name="Moumen B."/>
            <person name="Le Paslier D."/>
            <person name="Pons N."/>
            <person name="Pedersen O."/>
            <person name="Prifti E."/>
            <person name="Qin J."/>
            <person name="Raes J."/>
            <person name="Tap J."/>
            <person name="Tims S."/>
            <person name="Ussery D.W."/>
            <person name="Yamada T."/>
            <person name="MetaHit consortium"/>
            <person name="Renault P."/>
            <person name="Sicheritz-Ponten T."/>
            <person name="Bork P."/>
            <person name="Wang J."/>
            <person name="Brunak S."/>
            <person name="Ehrlich S.D."/>
        </authorList>
    </citation>
    <scope>NUCLEOTIDE SEQUENCE [LARGE SCALE GENOMIC DNA]</scope>
</reference>
<name>R6UHN9_9BACT</name>
<evidence type="ECO:0000313" key="3">
    <source>
        <dbReference type="Proteomes" id="UP000017938"/>
    </source>
</evidence>
<dbReference type="STRING" id="1263015.BN580_00702"/>
<accession>R6UHN9</accession>
<organism evidence="2 3">
    <name type="scientific">Candidatus Colimorpha enterica</name>
    <dbReference type="NCBI Taxonomy" id="3083063"/>
    <lineage>
        <taxon>Bacteria</taxon>
        <taxon>Pseudomonadati</taxon>
        <taxon>Bacteroidota</taxon>
        <taxon>Bacteroidia</taxon>
        <taxon>Bacteroidales</taxon>
        <taxon>Candidatus Colimorpha</taxon>
    </lineage>
</organism>
<dbReference type="AlphaFoldDB" id="R6UHN9"/>
<evidence type="ECO:0008006" key="4">
    <source>
        <dbReference type="Google" id="ProtNLM"/>
    </source>
</evidence>
<evidence type="ECO:0000256" key="1">
    <source>
        <dbReference type="SAM" id="SignalP"/>
    </source>
</evidence>
<comment type="caution">
    <text evidence="2">The sequence shown here is derived from an EMBL/GenBank/DDBJ whole genome shotgun (WGS) entry which is preliminary data.</text>
</comment>
<proteinExistence type="predicted"/>
<dbReference type="EMBL" id="CBFW010000027">
    <property type="protein sequence ID" value="CDC70312.1"/>
    <property type="molecule type" value="Genomic_DNA"/>
</dbReference>
<gene>
    <name evidence="2" type="ORF">BN580_00702</name>
</gene>
<sequence>MKRIVLLIFACSLLFVSFASCYRPGSGNNTESSKTAVPSLTSENINSIPPELKFQGLSFDIGAPGPTGPDYFDCDSPVSGDQISEAIYTRNRRVEERFEITINSLIIGGSGNAAEYLLPYIKSGDDVIDIMATAFTQSAKPLIVNDLIIPWNGAKYINLSQPWWNTSITETLSLNNNYYFLGGDINWFTFAVTSAFFFNKKVAEEYQIGDIYQIVKDGNWTQELMMTLAKSASQENGDGVRDIKDKYGLCVNSHHLESFVYGRGMQLVSFSDNGVDCRFDSEEMVDLIDGLGSFLKNNEYVWLDDGNETLTQIFFDDRALFACAGFNACEEWRNQDSNFGILPLPKASEKQDKYYTYSDQWGMALAIPMTATDKDRTGAIIETMAQYSYEYIRPAWYEKTLTGKYTRDDESEEMLDIIYSNVLYDPGYMFITNLEWMPFTNCVKRGEGLISWYDARKSVIMANFKDLYDYVWDK</sequence>